<dbReference type="GO" id="GO:0005886">
    <property type="term" value="C:plasma membrane"/>
    <property type="evidence" value="ECO:0007669"/>
    <property type="project" value="UniProtKB-SubCell"/>
</dbReference>
<dbReference type="PANTHER" id="PTHR11795">
    <property type="entry name" value="BRANCHED-CHAIN AMINO ACID TRANSPORT SYSTEM PERMEASE PROTEIN LIVH"/>
    <property type="match status" value="1"/>
</dbReference>
<evidence type="ECO:0000256" key="4">
    <source>
        <dbReference type="ARBA" id="ARBA00022692"/>
    </source>
</evidence>
<evidence type="ECO:0000256" key="6">
    <source>
        <dbReference type="ARBA" id="ARBA00022989"/>
    </source>
</evidence>
<dbReference type="RefSeq" id="WP_006461862.1">
    <property type="nucleotide sequence ID" value="NZ_AEEC02000003.1"/>
</dbReference>
<comment type="subcellular location">
    <subcellularLocation>
        <location evidence="1">Cell membrane</location>
        <topology evidence="1">Multi-pass membrane protein</topology>
    </subcellularLocation>
</comment>
<feature type="transmembrane region" description="Helical" evidence="9">
    <location>
        <begin position="12"/>
        <end position="37"/>
    </location>
</feature>
<feature type="transmembrane region" description="Helical" evidence="9">
    <location>
        <begin position="269"/>
        <end position="292"/>
    </location>
</feature>
<dbReference type="PANTHER" id="PTHR11795:SF442">
    <property type="entry name" value="ABC TRANSPORTER ATP-BINDING PROTEIN"/>
    <property type="match status" value="1"/>
</dbReference>
<reference evidence="10 11" key="1">
    <citation type="journal article" date="2013" name="Front. Microbiol.">
        <title>The genome of the endophytic bacterium H. frisingense GSF30(T) identifies diverse strategies in the Herbaspirillum genus to interact with plants.</title>
        <authorList>
            <person name="Straub D."/>
            <person name="Rothballer M."/>
            <person name="Hartmann A."/>
            <person name="Ludewig U."/>
        </authorList>
    </citation>
    <scope>NUCLEOTIDE SEQUENCE [LARGE SCALE GENOMIC DNA]</scope>
    <source>
        <strain evidence="10 11">GSF30</strain>
    </source>
</reference>
<dbReference type="AlphaFoldDB" id="A0AAI9IHL3"/>
<feature type="transmembrane region" description="Helical" evidence="9">
    <location>
        <begin position="190"/>
        <end position="210"/>
    </location>
</feature>
<evidence type="ECO:0000256" key="7">
    <source>
        <dbReference type="ARBA" id="ARBA00023136"/>
    </source>
</evidence>
<gene>
    <name evidence="10" type="ORF">HFRIS_003573</name>
</gene>
<dbReference type="GO" id="GO:0022857">
    <property type="term" value="F:transmembrane transporter activity"/>
    <property type="evidence" value="ECO:0007669"/>
    <property type="project" value="InterPro"/>
</dbReference>
<keyword evidence="3" id="KW-1003">Cell membrane</keyword>
<evidence type="ECO:0000256" key="1">
    <source>
        <dbReference type="ARBA" id="ARBA00004651"/>
    </source>
</evidence>
<evidence type="ECO:0000256" key="9">
    <source>
        <dbReference type="SAM" id="Phobius"/>
    </source>
</evidence>
<keyword evidence="2" id="KW-0813">Transport</keyword>
<protein>
    <submittedName>
        <fullName evidence="10">Inner-membrane translocator</fullName>
    </submittedName>
</protein>
<organism evidence="10 11">
    <name type="scientific">Herbaspirillum frisingense GSF30</name>
    <dbReference type="NCBI Taxonomy" id="864073"/>
    <lineage>
        <taxon>Bacteria</taxon>
        <taxon>Pseudomonadati</taxon>
        <taxon>Pseudomonadota</taxon>
        <taxon>Betaproteobacteria</taxon>
        <taxon>Burkholderiales</taxon>
        <taxon>Oxalobacteraceae</taxon>
        <taxon>Herbaspirillum</taxon>
    </lineage>
</organism>
<sequence>MLLFAQLLNGLQYGVLLFLLAAGLTLVFGIMSFVNLAHGSLYMMGAYIAASVANATGSFLLGLLAALLGCLAIGVLLERVAVVRLYDKNHLNHVLATFGMIMFFNELASMLWGKQPLFVSVPPMLDGVINLFGLPYPLYRFAVIVVGLAVAVGCYWMIHRTRLGMLIRAGANNAAMVGALGINIRFLNALLFAVGAALAGLAGAVAGPILSVQAGMGEPVLIATFVVIVIGGIGSVKGAFYSALIVGVVDTMGRAFLPMLLREMVSRQLADAAGPALASLLIYLLMAAVLALRPQGLFVARR</sequence>
<feature type="transmembrane region" description="Helical" evidence="9">
    <location>
        <begin position="138"/>
        <end position="158"/>
    </location>
</feature>
<keyword evidence="4 9" id="KW-0812">Transmembrane</keyword>
<keyword evidence="6 9" id="KW-1133">Transmembrane helix</keyword>
<feature type="transmembrane region" description="Helical" evidence="9">
    <location>
        <begin position="94"/>
        <end position="113"/>
    </location>
</feature>
<evidence type="ECO:0000256" key="8">
    <source>
        <dbReference type="ARBA" id="ARBA00037998"/>
    </source>
</evidence>
<keyword evidence="5" id="KW-0029">Amino-acid transport</keyword>
<dbReference type="InterPro" id="IPR052157">
    <property type="entry name" value="BCAA_transport_permease"/>
</dbReference>
<dbReference type="Proteomes" id="UP000006772">
    <property type="component" value="Unassembled WGS sequence"/>
</dbReference>
<comment type="similarity">
    <text evidence="8">Belongs to the binding-protein-dependent transport system permease family. LivHM subfamily.</text>
</comment>
<evidence type="ECO:0000256" key="2">
    <source>
        <dbReference type="ARBA" id="ARBA00022448"/>
    </source>
</evidence>
<dbReference type="EMBL" id="AEEC02000003">
    <property type="protein sequence ID" value="EOA06302.1"/>
    <property type="molecule type" value="Genomic_DNA"/>
</dbReference>
<evidence type="ECO:0000313" key="10">
    <source>
        <dbReference type="EMBL" id="EOA06302.1"/>
    </source>
</evidence>
<proteinExistence type="inferred from homology"/>
<dbReference type="GO" id="GO:0006865">
    <property type="term" value="P:amino acid transport"/>
    <property type="evidence" value="ECO:0007669"/>
    <property type="project" value="UniProtKB-KW"/>
</dbReference>
<feature type="transmembrane region" description="Helical" evidence="9">
    <location>
        <begin position="57"/>
        <end position="82"/>
    </location>
</feature>
<evidence type="ECO:0000313" key="11">
    <source>
        <dbReference type="Proteomes" id="UP000006772"/>
    </source>
</evidence>
<evidence type="ECO:0000256" key="5">
    <source>
        <dbReference type="ARBA" id="ARBA00022970"/>
    </source>
</evidence>
<comment type="caution">
    <text evidence="10">The sequence shown here is derived from an EMBL/GenBank/DDBJ whole genome shotgun (WGS) entry which is preliminary data.</text>
</comment>
<evidence type="ECO:0000256" key="3">
    <source>
        <dbReference type="ARBA" id="ARBA00022475"/>
    </source>
</evidence>
<accession>A0AAI9IHL3</accession>
<feature type="transmembrane region" description="Helical" evidence="9">
    <location>
        <begin position="222"/>
        <end position="249"/>
    </location>
</feature>
<dbReference type="InterPro" id="IPR001851">
    <property type="entry name" value="ABC_transp_permease"/>
</dbReference>
<dbReference type="CDD" id="cd06582">
    <property type="entry name" value="TM_PBP1_LivH_like"/>
    <property type="match status" value="1"/>
</dbReference>
<name>A0AAI9IHL3_9BURK</name>
<keyword evidence="7 9" id="KW-0472">Membrane</keyword>
<dbReference type="Pfam" id="PF02653">
    <property type="entry name" value="BPD_transp_2"/>
    <property type="match status" value="1"/>
</dbReference>